<keyword evidence="2" id="KW-1185">Reference proteome</keyword>
<dbReference type="EMBL" id="RJVL01000001">
    <property type="protein sequence ID" value="ROR50819.1"/>
    <property type="molecule type" value="Genomic_DNA"/>
</dbReference>
<sequence length="76" mass="8342">MVLGGLPSVHPSLSIDLWSLDFSPKLDAGEYSLAALTPELIAKYRDDRLSGLDRKDSKGKPFPKDSVFSLKALRLP</sequence>
<dbReference type="Proteomes" id="UP000271868">
    <property type="component" value="Unassembled WGS sequence"/>
</dbReference>
<evidence type="ECO:0000313" key="2">
    <source>
        <dbReference type="Proteomes" id="UP000271868"/>
    </source>
</evidence>
<dbReference type="AlphaFoldDB" id="A0AAX1WZJ9"/>
<accession>A0AAX1WZJ9</accession>
<proteinExistence type="predicted"/>
<comment type="caution">
    <text evidence="1">The sequence shown here is derived from an EMBL/GenBank/DDBJ whole genome shotgun (WGS) entry which is preliminary data.</text>
</comment>
<reference evidence="1 2" key="1">
    <citation type="submission" date="2018-11" db="EMBL/GenBank/DDBJ databases">
        <title>Genomic Encyclopedia of Type Strains, Phase IV (KMG-IV): sequencing the most valuable type-strain genomes for metagenomic binning, comparative biology and taxonomic classification.</title>
        <authorList>
            <person name="Goeker M."/>
        </authorList>
    </citation>
    <scope>NUCLEOTIDE SEQUENCE [LARGE SCALE GENOMIC DNA]</scope>
    <source>
        <strain evidence="1 2">DSM 15985</strain>
    </source>
</reference>
<name>A0AAX1WZJ9_9BURK</name>
<organism evidence="1 2">
    <name type="scientific">Diaphorobacter nitroreducens</name>
    <dbReference type="NCBI Taxonomy" id="164759"/>
    <lineage>
        <taxon>Bacteria</taxon>
        <taxon>Pseudomonadati</taxon>
        <taxon>Pseudomonadota</taxon>
        <taxon>Betaproteobacteria</taxon>
        <taxon>Burkholderiales</taxon>
        <taxon>Comamonadaceae</taxon>
        <taxon>Diaphorobacter</taxon>
    </lineage>
</organism>
<evidence type="ECO:0000313" key="1">
    <source>
        <dbReference type="EMBL" id="ROR50819.1"/>
    </source>
</evidence>
<protein>
    <submittedName>
        <fullName evidence="1">Uncharacterized protein</fullName>
    </submittedName>
</protein>
<gene>
    <name evidence="1" type="ORF">EDC60_0578</name>
</gene>
<dbReference type="RefSeq" id="WP_123675088.1">
    <property type="nucleotide sequence ID" value="NZ_RJVL01000001.1"/>
</dbReference>